<comment type="caution">
    <text evidence="6">The sequence shown here is derived from an EMBL/GenBank/DDBJ whole genome shotgun (WGS) entry which is preliminary data.</text>
</comment>
<comment type="similarity">
    <text evidence="4">Belongs to the flavoredoxin family.</text>
</comment>
<keyword evidence="3" id="KW-0288">FMN</keyword>
<dbReference type="PANTHER" id="PTHR33798:SF5">
    <property type="entry name" value="FLAVIN REDUCTASE LIKE DOMAIN-CONTAINING PROTEIN"/>
    <property type="match status" value="1"/>
</dbReference>
<sequence>MKHRFFDFQTLPPLDRYKLLSGSVLPRPIALVTSVDAAGHPNAAPFSFFGVLSHDPPVIALGIENRPDGSRKDTARNIDETGEFTVHIPNVALLRQVEICAAQYSPGVNELDLADLPSVAGQAVGCPRITTAPVALECKLKTKVELGSARQIVIGEVVGLFVRADAVNDRLHIDPRIIDAIGRLGGPAYASTRDQLVTGQ</sequence>
<protein>
    <submittedName>
        <fullName evidence="6">Flavin reductase (DIM6/NTAB) family NADH-FMN oxidoreductase RutF</fullName>
    </submittedName>
</protein>
<evidence type="ECO:0000259" key="5">
    <source>
        <dbReference type="SMART" id="SM00903"/>
    </source>
</evidence>
<dbReference type="GO" id="GO:0010181">
    <property type="term" value="F:FMN binding"/>
    <property type="evidence" value="ECO:0007669"/>
    <property type="project" value="InterPro"/>
</dbReference>
<dbReference type="SUPFAM" id="SSF50475">
    <property type="entry name" value="FMN-binding split barrel"/>
    <property type="match status" value="1"/>
</dbReference>
<keyword evidence="2" id="KW-0285">Flavoprotein</keyword>
<dbReference type="Proteomes" id="UP000519897">
    <property type="component" value="Unassembled WGS sequence"/>
</dbReference>
<dbReference type="SMART" id="SM00903">
    <property type="entry name" value="Flavin_Reduct"/>
    <property type="match status" value="1"/>
</dbReference>
<evidence type="ECO:0000256" key="2">
    <source>
        <dbReference type="ARBA" id="ARBA00022630"/>
    </source>
</evidence>
<dbReference type="EMBL" id="JACIEC010000009">
    <property type="protein sequence ID" value="MBB4145659.1"/>
    <property type="molecule type" value="Genomic_DNA"/>
</dbReference>
<dbReference type="PANTHER" id="PTHR33798">
    <property type="entry name" value="FLAVOPROTEIN OXYGENASE"/>
    <property type="match status" value="1"/>
</dbReference>
<dbReference type="GO" id="GO:0016646">
    <property type="term" value="F:oxidoreductase activity, acting on the CH-NH group of donors, NAD or NADP as acceptor"/>
    <property type="evidence" value="ECO:0007669"/>
    <property type="project" value="UniProtKB-ARBA"/>
</dbReference>
<accession>A0A7W6LJR8</accession>
<keyword evidence="7" id="KW-1185">Reference proteome</keyword>
<dbReference type="AlphaFoldDB" id="A0A7W6LJR8"/>
<evidence type="ECO:0000256" key="4">
    <source>
        <dbReference type="ARBA" id="ARBA00038054"/>
    </source>
</evidence>
<dbReference type="InterPro" id="IPR012349">
    <property type="entry name" value="Split_barrel_FMN-bd"/>
</dbReference>
<dbReference type="InterPro" id="IPR002563">
    <property type="entry name" value="Flavin_Rdtase-like_dom"/>
</dbReference>
<reference evidence="6 7" key="1">
    <citation type="submission" date="2020-08" db="EMBL/GenBank/DDBJ databases">
        <title>Genomic Encyclopedia of Type Strains, Phase IV (KMG-IV): sequencing the most valuable type-strain genomes for metagenomic binning, comparative biology and taxonomic classification.</title>
        <authorList>
            <person name="Goeker M."/>
        </authorList>
    </citation>
    <scope>NUCLEOTIDE SEQUENCE [LARGE SCALE GENOMIC DNA]</scope>
    <source>
        <strain evidence="6 7">DSM 29514</strain>
    </source>
</reference>
<comment type="cofactor">
    <cofactor evidence="1">
        <name>FMN</name>
        <dbReference type="ChEBI" id="CHEBI:58210"/>
    </cofactor>
</comment>
<evidence type="ECO:0000313" key="7">
    <source>
        <dbReference type="Proteomes" id="UP000519897"/>
    </source>
</evidence>
<organism evidence="6 7">
    <name type="scientific">Rhizobium rhizoryzae</name>
    <dbReference type="NCBI Taxonomy" id="451876"/>
    <lineage>
        <taxon>Bacteria</taxon>
        <taxon>Pseudomonadati</taxon>
        <taxon>Pseudomonadota</taxon>
        <taxon>Alphaproteobacteria</taxon>
        <taxon>Hyphomicrobiales</taxon>
        <taxon>Rhizobiaceae</taxon>
        <taxon>Rhizobium/Agrobacterium group</taxon>
        <taxon>Rhizobium</taxon>
    </lineage>
</organism>
<name>A0A7W6LJR8_9HYPH</name>
<evidence type="ECO:0000256" key="1">
    <source>
        <dbReference type="ARBA" id="ARBA00001917"/>
    </source>
</evidence>
<dbReference type="RefSeq" id="WP_165130623.1">
    <property type="nucleotide sequence ID" value="NZ_CP049249.1"/>
</dbReference>
<feature type="domain" description="Flavin reductase like" evidence="5">
    <location>
        <begin position="22"/>
        <end position="173"/>
    </location>
</feature>
<evidence type="ECO:0000313" key="6">
    <source>
        <dbReference type="EMBL" id="MBB4145659.1"/>
    </source>
</evidence>
<gene>
    <name evidence="6" type="ORF">GGQ72_004224</name>
</gene>
<proteinExistence type="inferred from homology"/>
<dbReference type="Pfam" id="PF01613">
    <property type="entry name" value="Flavin_Reduct"/>
    <property type="match status" value="1"/>
</dbReference>
<dbReference type="Gene3D" id="2.30.110.10">
    <property type="entry name" value="Electron Transport, Fmn-binding Protein, Chain A"/>
    <property type="match status" value="1"/>
</dbReference>
<evidence type="ECO:0000256" key="3">
    <source>
        <dbReference type="ARBA" id="ARBA00022643"/>
    </source>
</evidence>